<dbReference type="STRING" id="279238.Saro_0731"/>
<dbReference type="Proteomes" id="UP000009134">
    <property type="component" value="Chromosome"/>
</dbReference>
<dbReference type="CDD" id="cd16440">
    <property type="entry name" value="beta_Kdo_transferase_KpsC_1"/>
    <property type="match status" value="1"/>
</dbReference>
<sequence>MATIMSRPIRHIRHIHAFLRGQGRGFAGWGRKASGRRASLLGRLLGRPCVLIEDGFLRSAGRHAPPISLIVDDTGVYYDASVPSLVEHHISRPISSRQAERARRIIAAWQAGGLSKYNDRTNLQRPLPDHFILVADQTAGDLSIRHGGAGEAEFGAMLRAALRENPGRPVIVKTHPDVSQAGRSGHFGPGSQYAELMENPQVIAVTEACDPVPLLQRSVAVYAVTSQLGFEALLWGKPVRCFGMPFYAGWGLTHDELPPPRRRRPVSLEQLVYGALVGAPRYVDPSTGDKWEIEDAMTHLANWSASHNDTAAAIPAPVGARHALTG</sequence>
<dbReference type="AlphaFoldDB" id="Q2GAE5"/>
<dbReference type="KEGG" id="nar:Saro_0731"/>
<dbReference type="GO" id="GO:0000271">
    <property type="term" value="P:polysaccharide biosynthetic process"/>
    <property type="evidence" value="ECO:0007669"/>
    <property type="project" value="InterPro"/>
</dbReference>
<accession>Q2GAE5</accession>
<evidence type="ECO:0000313" key="1">
    <source>
        <dbReference type="EMBL" id="ABD25178.1"/>
    </source>
</evidence>
<proteinExistence type="predicted"/>
<dbReference type="eggNOG" id="COG3563">
    <property type="taxonomic scope" value="Bacteria"/>
</dbReference>
<dbReference type="GO" id="GO:0015774">
    <property type="term" value="P:polysaccharide transport"/>
    <property type="evidence" value="ECO:0007669"/>
    <property type="project" value="InterPro"/>
</dbReference>
<organism evidence="1 2">
    <name type="scientific">Novosphingobium aromaticivorans (strain ATCC 700278 / DSM 12444 / CCUG 56034 / CIP 105152 / NBRC 16084 / F199)</name>
    <dbReference type="NCBI Taxonomy" id="279238"/>
    <lineage>
        <taxon>Bacteria</taxon>
        <taxon>Pseudomonadati</taxon>
        <taxon>Pseudomonadota</taxon>
        <taxon>Alphaproteobacteria</taxon>
        <taxon>Sphingomonadales</taxon>
        <taxon>Sphingomonadaceae</taxon>
        <taxon>Novosphingobium</taxon>
    </lineage>
</organism>
<reference evidence="2" key="1">
    <citation type="submission" date="2006-01" db="EMBL/GenBank/DDBJ databases">
        <title>Complete sequence of Novosphingobium aromaticivorans DSM 12444.</title>
        <authorList>
            <consortium name="US DOE Joint Genome Institute"/>
            <person name="Copeland A."/>
            <person name="Lucas S."/>
            <person name="Lapidus A."/>
            <person name="Barry K."/>
            <person name="Detter J.C."/>
            <person name="Glavina T."/>
            <person name="Hammon N."/>
            <person name="Israni S."/>
            <person name="Pitluck S."/>
            <person name="Chain P."/>
            <person name="Malfatti S."/>
            <person name="Shin M."/>
            <person name="Vergez L."/>
            <person name="Schmutz J."/>
            <person name="Larimer F."/>
            <person name="Land M."/>
            <person name="Kyrpides N."/>
            <person name="Ivanova N."/>
            <person name="Fredrickson J."/>
            <person name="Balkwill D."/>
            <person name="Romine M.F."/>
            <person name="Richardson P."/>
        </authorList>
    </citation>
    <scope>NUCLEOTIDE SEQUENCE [LARGE SCALE GENOMIC DNA]</scope>
    <source>
        <strain evidence="2">ATCC 700278 / DSM 12444 / CCUG 56034 / CIP 105152 / NBRC 16084 / F199</strain>
    </source>
</reference>
<evidence type="ECO:0000313" key="2">
    <source>
        <dbReference type="Proteomes" id="UP000009134"/>
    </source>
</evidence>
<protein>
    <submittedName>
        <fullName evidence="1">Capsule polysaccharide biosynthesis</fullName>
    </submittedName>
</protein>
<dbReference type="InterPro" id="IPR007833">
    <property type="entry name" value="Capsule_polysaccharide_synth"/>
</dbReference>
<dbReference type="HOGENOM" id="CLU_048725_2_0_5"/>
<dbReference type="EMBL" id="CP000248">
    <property type="protein sequence ID" value="ABD25178.1"/>
    <property type="molecule type" value="Genomic_DNA"/>
</dbReference>
<gene>
    <name evidence="1" type="ordered locus">Saro_0731</name>
</gene>
<name>Q2GAE5_NOVAD</name>
<dbReference type="Pfam" id="PF05159">
    <property type="entry name" value="Capsule_synth"/>
    <property type="match status" value="2"/>
</dbReference>
<keyword evidence="2" id="KW-1185">Reference proteome</keyword>